<dbReference type="PROSITE" id="PS50097">
    <property type="entry name" value="BTB"/>
    <property type="match status" value="1"/>
</dbReference>
<feature type="domain" description="BTB" evidence="1">
    <location>
        <begin position="187"/>
        <end position="255"/>
    </location>
</feature>
<evidence type="ECO:0000313" key="3">
    <source>
        <dbReference type="EMBL" id="CAD1533973.1"/>
    </source>
</evidence>
<dbReference type="SMART" id="SM00225">
    <property type="entry name" value="BTB"/>
    <property type="match status" value="1"/>
</dbReference>
<dbReference type="InterPro" id="IPR000210">
    <property type="entry name" value="BTB/POZ_dom"/>
</dbReference>
<organism evidence="3">
    <name type="scientific">Bracon brevicornis</name>
    <dbReference type="NCBI Taxonomy" id="1563983"/>
    <lineage>
        <taxon>Eukaryota</taxon>
        <taxon>Metazoa</taxon>
        <taxon>Ecdysozoa</taxon>
        <taxon>Arthropoda</taxon>
        <taxon>Hexapoda</taxon>
        <taxon>Insecta</taxon>
        <taxon>Pterygota</taxon>
        <taxon>Neoptera</taxon>
        <taxon>Endopterygota</taxon>
        <taxon>Hymenoptera</taxon>
        <taxon>Apocrita</taxon>
        <taxon>Ichneumonoidea</taxon>
        <taxon>Braconidae</taxon>
        <taxon>Braconinae</taxon>
        <taxon>Bracon</taxon>
    </lineage>
</organism>
<accession>A0A6V7I2R9</accession>
<dbReference type="PANTHER" id="PTHR24413">
    <property type="entry name" value="SPECKLE-TYPE POZ PROTEIN"/>
    <property type="match status" value="1"/>
</dbReference>
<dbReference type="Gene3D" id="3.30.710.10">
    <property type="entry name" value="Potassium Channel Kv1.1, Chain A"/>
    <property type="match status" value="1"/>
</dbReference>
<dbReference type="Pfam" id="PF00651">
    <property type="entry name" value="BTB"/>
    <property type="match status" value="1"/>
</dbReference>
<sequence length="353" mass="40983">MGSWSRDWFNELYAAKVTYKWKITSFTLRPYDLPHTFHSPLFDSPKNNELKWQLLLIINEDGKNSDNIGLYLQLHGPNEMKIRGRYKFSIVDSVGLVKDSQMSTIKLWEVGQRHGESIFTKRHFLIEDYEFYLPDDTLTLCCELETFTYIPFILNKTLESNLQNMVNGPRSLRSFEELMCDKDMASSDVNILCGSKVFPAHRMVLAIHSSVFTAMFQDKHLSESQHSVIRITDVSPEVIEEMLNFMYNDRVDNEDLALELLYLSERYELKRLKAKCQLMCIRNIHQVNAVDLLISADCCNAKELKQQALKFITENEFEVWTTVGFNAFSASHAPLAAELYNTRITNLLGKRLF</sequence>
<evidence type="ECO:0000259" key="1">
    <source>
        <dbReference type="PROSITE" id="PS50097"/>
    </source>
</evidence>
<name>A0A6V7I2R9_9HYME</name>
<feature type="domain" description="MATH" evidence="2">
    <location>
        <begin position="16"/>
        <end position="144"/>
    </location>
</feature>
<evidence type="ECO:0000259" key="2">
    <source>
        <dbReference type="PROSITE" id="PS50144"/>
    </source>
</evidence>
<dbReference type="InterPro" id="IPR008974">
    <property type="entry name" value="TRAF-like"/>
</dbReference>
<dbReference type="InterPro" id="IPR011333">
    <property type="entry name" value="SKP1/BTB/POZ_sf"/>
</dbReference>
<dbReference type="SUPFAM" id="SSF49599">
    <property type="entry name" value="TRAF domain-like"/>
    <property type="match status" value="1"/>
</dbReference>
<protein>
    <recommendedName>
        <fullName evidence="4">BTB domain-containing protein</fullName>
    </recommendedName>
</protein>
<dbReference type="PROSITE" id="PS50144">
    <property type="entry name" value="MATH"/>
    <property type="match status" value="1"/>
</dbReference>
<proteinExistence type="predicted"/>
<dbReference type="EMBL" id="CADCXW020000002">
    <property type="protein sequence ID" value="CAD1533973.1"/>
    <property type="molecule type" value="Genomic_DNA"/>
</dbReference>
<dbReference type="AlphaFoldDB" id="A0A6V7I2R9"/>
<evidence type="ECO:0008006" key="4">
    <source>
        <dbReference type="Google" id="ProtNLM"/>
    </source>
</evidence>
<dbReference type="CDD" id="cd18186">
    <property type="entry name" value="BTB_POZ_ZBTB_KLHL-like"/>
    <property type="match status" value="1"/>
</dbReference>
<gene>
    <name evidence="3" type="ORF">BBRV_LOCUS14112</name>
</gene>
<dbReference type="SUPFAM" id="SSF54695">
    <property type="entry name" value="POZ domain"/>
    <property type="match status" value="1"/>
</dbReference>
<dbReference type="InterPro" id="IPR002083">
    <property type="entry name" value="MATH/TRAF_dom"/>
</dbReference>
<dbReference type="GO" id="GO:0030163">
    <property type="term" value="P:protein catabolic process"/>
    <property type="evidence" value="ECO:0007669"/>
    <property type="project" value="UniProtKB-ARBA"/>
</dbReference>
<dbReference type="Pfam" id="PF22486">
    <property type="entry name" value="MATH_2"/>
    <property type="match status" value="1"/>
</dbReference>
<dbReference type="Gene3D" id="1.25.40.420">
    <property type="match status" value="1"/>
</dbReference>
<dbReference type="Gene3D" id="2.60.210.10">
    <property type="entry name" value="Apoptosis, Tumor Necrosis Factor Receptor Associated Protein 2, Chain A"/>
    <property type="match status" value="1"/>
</dbReference>
<reference evidence="3" key="1">
    <citation type="submission" date="2020-07" db="EMBL/GenBank/DDBJ databases">
        <authorList>
            <person name="Ferguson B K."/>
        </authorList>
    </citation>
    <scope>NUCLEOTIDE SEQUENCE</scope>
    <source>
        <strain evidence="3">L06</strain>
    </source>
</reference>